<keyword evidence="16" id="KW-1185">Reference proteome</keyword>
<comment type="subunit">
    <text evidence="12">Homotetramer.</text>
</comment>
<feature type="binding site" evidence="12">
    <location>
        <position position="139"/>
    </location>
    <ligand>
        <name>Mg(2+)</name>
        <dbReference type="ChEBI" id="CHEBI:18420"/>
    </ligand>
</feature>
<feature type="binding site" evidence="12">
    <location>
        <position position="468"/>
    </location>
    <ligand>
        <name>L-glutamine</name>
        <dbReference type="ChEBI" id="CHEBI:58359"/>
    </ligand>
</feature>
<protein>
    <recommendedName>
        <fullName evidence="12">CTP synthase</fullName>
        <ecNumber evidence="12">6.3.4.2</ecNumber>
    </recommendedName>
    <alternativeName>
        <fullName evidence="12">Cytidine 5'-triphosphate synthase</fullName>
    </alternativeName>
    <alternativeName>
        <fullName evidence="12">Cytidine triphosphate synthetase</fullName>
        <shortName evidence="12">CTP synthetase</shortName>
        <shortName evidence="12">CTPS</shortName>
    </alternativeName>
    <alternativeName>
        <fullName evidence="12">UTP--ammonia ligase</fullName>
    </alternativeName>
</protein>
<comment type="catalytic activity">
    <reaction evidence="12">
        <text>UTP + NH4(+) + ATP = CTP + ADP + phosphate + 2 H(+)</text>
        <dbReference type="Rhea" id="RHEA:16597"/>
        <dbReference type="ChEBI" id="CHEBI:15378"/>
        <dbReference type="ChEBI" id="CHEBI:28938"/>
        <dbReference type="ChEBI" id="CHEBI:30616"/>
        <dbReference type="ChEBI" id="CHEBI:37563"/>
        <dbReference type="ChEBI" id="CHEBI:43474"/>
        <dbReference type="ChEBI" id="CHEBI:46398"/>
        <dbReference type="ChEBI" id="CHEBI:456216"/>
    </reaction>
</comment>
<dbReference type="GO" id="GO:0005829">
    <property type="term" value="C:cytosol"/>
    <property type="evidence" value="ECO:0007669"/>
    <property type="project" value="TreeGrafter"/>
</dbReference>
<evidence type="ECO:0000256" key="11">
    <source>
        <dbReference type="ARBA" id="ARBA00059148"/>
    </source>
</evidence>
<dbReference type="Pfam" id="PF00117">
    <property type="entry name" value="GATase"/>
    <property type="match status" value="1"/>
</dbReference>
<comment type="catalytic activity">
    <reaction evidence="12">
        <text>L-glutamine + H2O = L-glutamate + NH4(+)</text>
        <dbReference type="Rhea" id="RHEA:15889"/>
        <dbReference type="ChEBI" id="CHEBI:15377"/>
        <dbReference type="ChEBI" id="CHEBI:28938"/>
        <dbReference type="ChEBI" id="CHEBI:29985"/>
        <dbReference type="ChEBI" id="CHEBI:58359"/>
    </reaction>
</comment>
<evidence type="ECO:0000313" key="16">
    <source>
        <dbReference type="Proteomes" id="UP000634011"/>
    </source>
</evidence>
<evidence type="ECO:0000256" key="7">
    <source>
        <dbReference type="ARBA" id="ARBA00022842"/>
    </source>
</evidence>
<dbReference type="InterPro" id="IPR017926">
    <property type="entry name" value="GATASE"/>
</dbReference>
<dbReference type="NCBIfam" id="TIGR00337">
    <property type="entry name" value="PyrG"/>
    <property type="match status" value="1"/>
</dbReference>
<gene>
    <name evidence="12" type="primary">pyrG</name>
    <name evidence="15" type="ORF">H8K32_05695</name>
</gene>
<feature type="binding site" evidence="12">
    <location>
        <position position="13"/>
    </location>
    <ligand>
        <name>UTP</name>
        <dbReference type="ChEBI" id="CHEBI:46398"/>
    </ligand>
</feature>
<evidence type="ECO:0000256" key="3">
    <source>
        <dbReference type="ARBA" id="ARBA00022598"/>
    </source>
</evidence>
<feature type="binding site" evidence="12">
    <location>
        <position position="402"/>
    </location>
    <ligand>
        <name>L-glutamine</name>
        <dbReference type="ChEBI" id="CHEBI:58359"/>
    </ligand>
</feature>
<dbReference type="GO" id="GO:0097268">
    <property type="term" value="C:cytoophidium"/>
    <property type="evidence" value="ECO:0007669"/>
    <property type="project" value="UniProtKB-ARBA"/>
</dbReference>
<dbReference type="EC" id="6.3.4.2" evidence="12"/>
<feature type="region of interest" description="Amidoligase domain" evidence="12">
    <location>
        <begin position="1"/>
        <end position="265"/>
    </location>
</feature>
<feature type="binding site" evidence="12">
    <location>
        <begin position="186"/>
        <end position="191"/>
    </location>
    <ligand>
        <name>CTP</name>
        <dbReference type="ChEBI" id="CHEBI:37563"/>
        <note>allosteric inhibitor</note>
    </ligand>
</feature>
<dbReference type="InterPro" id="IPR017456">
    <property type="entry name" value="CTP_synthase_N"/>
</dbReference>
<dbReference type="GO" id="GO:0003883">
    <property type="term" value="F:CTP synthase activity"/>
    <property type="evidence" value="ECO:0007669"/>
    <property type="project" value="UniProtKB-UniRule"/>
</dbReference>
<reference evidence="15" key="1">
    <citation type="submission" date="2020-08" db="EMBL/GenBank/DDBJ databases">
        <title>Novel species isolated from subtropical streams in China.</title>
        <authorList>
            <person name="Lu H."/>
        </authorList>
    </citation>
    <scope>NUCLEOTIDE SEQUENCE</scope>
    <source>
        <strain evidence="15">KACC 12607</strain>
    </source>
</reference>
<keyword evidence="5 12" id="KW-0547">Nucleotide-binding</keyword>
<name>A0A923HFS9_9BURK</name>
<dbReference type="AlphaFoldDB" id="A0A923HFS9"/>
<dbReference type="CDD" id="cd03113">
    <property type="entry name" value="CTPS_N"/>
    <property type="match status" value="1"/>
</dbReference>
<feature type="binding site" evidence="12">
    <location>
        <begin position="186"/>
        <end position="191"/>
    </location>
    <ligand>
        <name>UTP</name>
        <dbReference type="ChEBI" id="CHEBI:46398"/>
    </ligand>
</feature>
<dbReference type="GO" id="GO:0019856">
    <property type="term" value="P:pyrimidine nucleobase biosynthetic process"/>
    <property type="evidence" value="ECO:0007669"/>
    <property type="project" value="TreeGrafter"/>
</dbReference>
<keyword evidence="6 12" id="KW-0067">ATP-binding</keyword>
<feature type="binding site" evidence="12">
    <location>
        <position position="222"/>
    </location>
    <ligand>
        <name>CTP</name>
        <dbReference type="ChEBI" id="CHEBI:37563"/>
        <note>allosteric inhibitor</note>
    </ligand>
</feature>
<evidence type="ECO:0000256" key="4">
    <source>
        <dbReference type="ARBA" id="ARBA00022723"/>
    </source>
</evidence>
<feature type="domain" description="Glutamine amidotransferase" evidence="13">
    <location>
        <begin position="301"/>
        <end position="534"/>
    </location>
</feature>
<feature type="active site" evidence="12">
    <location>
        <position position="515"/>
    </location>
</feature>
<evidence type="ECO:0000256" key="12">
    <source>
        <dbReference type="HAMAP-Rule" id="MF_01227"/>
    </source>
</evidence>
<feature type="domain" description="CTP synthase N-terminal" evidence="14">
    <location>
        <begin position="3"/>
        <end position="265"/>
    </location>
</feature>
<dbReference type="GO" id="GO:0005524">
    <property type="term" value="F:ATP binding"/>
    <property type="evidence" value="ECO:0007669"/>
    <property type="project" value="UniProtKB-KW"/>
</dbReference>
<comment type="caution">
    <text evidence="12">Lacks conserved residue(s) required for the propagation of feature annotation.</text>
</comment>
<dbReference type="PANTHER" id="PTHR11550">
    <property type="entry name" value="CTP SYNTHASE"/>
    <property type="match status" value="1"/>
</dbReference>
<dbReference type="SUPFAM" id="SSF52540">
    <property type="entry name" value="P-loop containing nucleoside triphosphate hydrolases"/>
    <property type="match status" value="1"/>
</dbReference>
<dbReference type="HAMAP" id="MF_01227">
    <property type="entry name" value="PyrG"/>
    <property type="match status" value="1"/>
</dbReference>
<evidence type="ECO:0000256" key="1">
    <source>
        <dbReference type="ARBA" id="ARBA00005171"/>
    </source>
</evidence>
<keyword evidence="3 12" id="KW-0436">Ligase</keyword>
<evidence type="ECO:0000256" key="8">
    <source>
        <dbReference type="ARBA" id="ARBA00022962"/>
    </source>
</evidence>
<feature type="binding site" evidence="12">
    <location>
        <position position="71"/>
    </location>
    <ligand>
        <name>Mg(2+)</name>
        <dbReference type="ChEBI" id="CHEBI:18420"/>
    </ligand>
</feature>
<dbReference type="GO" id="GO:0046872">
    <property type="term" value="F:metal ion binding"/>
    <property type="evidence" value="ECO:0007669"/>
    <property type="project" value="UniProtKB-KW"/>
</dbReference>
<dbReference type="FunFam" id="3.40.50.300:FF:000009">
    <property type="entry name" value="CTP synthase"/>
    <property type="match status" value="1"/>
</dbReference>
<dbReference type="Pfam" id="PF06418">
    <property type="entry name" value="CTP_synth_N"/>
    <property type="match status" value="1"/>
</dbReference>
<keyword evidence="4 12" id="KW-0479">Metal-binding</keyword>
<dbReference type="PROSITE" id="PS51273">
    <property type="entry name" value="GATASE_TYPE_1"/>
    <property type="match status" value="1"/>
</dbReference>
<feature type="active site" evidence="12">
    <location>
        <position position="517"/>
    </location>
</feature>
<evidence type="ECO:0000259" key="13">
    <source>
        <dbReference type="Pfam" id="PF00117"/>
    </source>
</evidence>
<feature type="binding site" evidence="12">
    <location>
        <position position="71"/>
    </location>
    <ligand>
        <name>ATP</name>
        <dbReference type="ChEBI" id="CHEBI:30616"/>
    </ligand>
</feature>
<feature type="binding site" evidence="12">
    <location>
        <position position="240"/>
    </location>
    <ligand>
        <name>ATP</name>
        <dbReference type="ChEBI" id="CHEBI:30616"/>
    </ligand>
</feature>
<dbReference type="GO" id="GO:0042802">
    <property type="term" value="F:identical protein binding"/>
    <property type="evidence" value="ECO:0007669"/>
    <property type="project" value="TreeGrafter"/>
</dbReference>
<evidence type="ECO:0000256" key="2">
    <source>
        <dbReference type="ARBA" id="ARBA00007533"/>
    </source>
</evidence>
<feature type="binding site" evidence="12">
    <location>
        <position position="351"/>
    </location>
    <ligand>
        <name>L-glutamine</name>
        <dbReference type="ChEBI" id="CHEBI:58359"/>
    </ligand>
</feature>
<comment type="caution">
    <text evidence="15">The sequence shown here is derived from an EMBL/GenBank/DDBJ whole genome shotgun (WGS) entry which is preliminary data.</text>
</comment>
<comment type="activity regulation">
    <text evidence="12">Allosterically activated by GTP, when glutamine is the substrate; GTP has no effect on the reaction when ammonia is the substrate. The allosteric effector GTP functions by stabilizing the protein conformation that binds the tetrahedral intermediate(s) formed during glutamine hydrolysis. Inhibited by the product CTP, via allosteric rather than competitive inhibition.</text>
</comment>
<feature type="binding site" evidence="12">
    <location>
        <begin position="146"/>
        <end position="148"/>
    </location>
    <ligand>
        <name>CTP</name>
        <dbReference type="ChEBI" id="CHEBI:37563"/>
        <note>allosteric inhibitor</note>
    </ligand>
</feature>
<feature type="binding site" evidence="12">
    <location>
        <begin position="14"/>
        <end position="19"/>
    </location>
    <ligand>
        <name>ATP</name>
        <dbReference type="ChEBI" id="CHEBI:30616"/>
    </ligand>
</feature>
<organism evidence="15 16">
    <name type="scientific">Undibacterium jejuense</name>
    <dbReference type="NCBI Taxonomy" id="1344949"/>
    <lineage>
        <taxon>Bacteria</taxon>
        <taxon>Pseudomonadati</taxon>
        <taxon>Pseudomonadota</taxon>
        <taxon>Betaproteobacteria</taxon>
        <taxon>Burkholderiales</taxon>
        <taxon>Oxalobacteraceae</taxon>
        <taxon>Undibacterium</taxon>
    </lineage>
</organism>
<dbReference type="InterPro" id="IPR004468">
    <property type="entry name" value="CTP_synthase"/>
</dbReference>
<evidence type="ECO:0000256" key="10">
    <source>
        <dbReference type="ARBA" id="ARBA00047781"/>
    </source>
</evidence>
<feature type="binding site" evidence="12">
    <location>
        <position position="13"/>
    </location>
    <ligand>
        <name>CTP</name>
        <dbReference type="ChEBI" id="CHEBI:37563"/>
        <note>allosteric inhibitor</note>
    </ligand>
</feature>
<comment type="catalytic activity">
    <reaction evidence="10 12">
        <text>UTP + L-glutamine + ATP + H2O = CTP + L-glutamate + ADP + phosphate + 2 H(+)</text>
        <dbReference type="Rhea" id="RHEA:26426"/>
        <dbReference type="ChEBI" id="CHEBI:15377"/>
        <dbReference type="ChEBI" id="CHEBI:15378"/>
        <dbReference type="ChEBI" id="CHEBI:29985"/>
        <dbReference type="ChEBI" id="CHEBI:30616"/>
        <dbReference type="ChEBI" id="CHEBI:37563"/>
        <dbReference type="ChEBI" id="CHEBI:43474"/>
        <dbReference type="ChEBI" id="CHEBI:46398"/>
        <dbReference type="ChEBI" id="CHEBI:58359"/>
        <dbReference type="ChEBI" id="CHEBI:456216"/>
        <dbReference type="EC" id="6.3.4.2"/>
    </reaction>
</comment>
<dbReference type="CDD" id="cd01746">
    <property type="entry name" value="GATase1_CTP_Synthase"/>
    <property type="match status" value="1"/>
</dbReference>
<sequence>MTKFVFVTGGVVSSLGKGIAAASLAAILESRGLKVTMLKLDPYINVDPGTMSPFQHGEVFVTDDGAETDLDLGHYERFITAKMKKVNNFTTGQIYESVIRKERRGEYLGKTVQVIPHITNEIQEFIHRGAAGADVALVEIGGTVGDIESLPFLEAARQLSLRAGRNAAAFVHLTLVPYVAAAGELKTKPTQHSVQKLREIGIFPDALLCRADRPIPDDERAKISLFANVPEEGVISVWDADTIYKIPQMLHDQGLDKIVCEKLQLSPKPADLTMWDKLIYALENPKEQVTIGMVGKYVDLTESYKSLTEALRHAGIHTESRVNIEYVDSEEIEAHGTKALEKYDAILVPGGFGKRGVEGKILAARYARENKIPYLGICLGMQVALIEYARHMAGLTMANSTEFDPETEQPVVALINEWKNHDGKVEQRDENSDLGGTMRLGAQTCAIKPGTLAAEIYGNVVTERHRHRYEANNHYLTRVEAAGLVVSSRTATEDLCEIMELPREVHPFYIGVQYHPEFKSTPRDGHPLFIAFAKAALAHKKAQG</sequence>
<comment type="miscellaneous">
    <text evidence="12">CTPSs have evolved a hybrid strategy for distinguishing between UTP and CTP. The overlapping regions of the product feedback inhibitory and substrate sites recognize a common feature in both compounds, the triphosphate moiety. To differentiate isosteric substrate and product pyrimidine rings, an additional pocket far from the expected kinase/ligase catalytic site, specifically recognizes the cytosine and ribose portions of the product inhibitor.</text>
</comment>
<proteinExistence type="inferred from homology"/>
<dbReference type="InterPro" id="IPR027417">
    <property type="entry name" value="P-loop_NTPase"/>
</dbReference>
<evidence type="ECO:0000256" key="5">
    <source>
        <dbReference type="ARBA" id="ARBA00022741"/>
    </source>
</evidence>
<keyword evidence="7 12" id="KW-0460">Magnesium</keyword>
<dbReference type="FunFam" id="3.40.50.880:FF:000002">
    <property type="entry name" value="CTP synthase"/>
    <property type="match status" value="1"/>
</dbReference>
<comment type="pathway">
    <text evidence="1 12">Pyrimidine metabolism; CTP biosynthesis via de novo pathway; CTP from UDP: step 2/2.</text>
</comment>
<evidence type="ECO:0000256" key="9">
    <source>
        <dbReference type="ARBA" id="ARBA00022975"/>
    </source>
</evidence>
<evidence type="ECO:0000256" key="6">
    <source>
        <dbReference type="ARBA" id="ARBA00022840"/>
    </source>
</evidence>
<dbReference type="InterPro" id="IPR029062">
    <property type="entry name" value="Class_I_gatase-like"/>
</dbReference>
<keyword evidence="9 12" id="KW-0665">Pyrimidine biosynthesis</keyword>
<dbReference type="SUPFAM" id="SSF52317">
    <property type="entry name" value="Class I glutamine amidotransferase-like"/>
    <property type="match status" value="1"/>
</dbReference>
<dbReference type="Proteomes" id="UP000634011">
    <property type="component" value="Unassembled WGS sequence"/>
</dbReference>
<dbReference type="RefSeq" id="WP_186911522.1">
    <property type="nucleotide sequence ID" value="NZ_JACOFV010000004.1"/>
</dbReference>
<feature type="active site" description="Nucleophile; for glutamine hydrolysis" evidence="12">
    <location>
        <position position="378"/>
    </location>
</feature>
<dbReference type="EMBL" id="JACOFV010000004">
    <property type="protein sequence ID" value="MBC3861588.1"/>
    <property type="molecule type" value="Genomic_DNA"/>
</dbReference>
<feature type="binding site" evidence="12">
    <location>
        <begin position="379"/>
        <end position="382"/>
    </location>
    <ligand>
        <name>L-glutamine</name>
        <dbReference type="ChEBI" id="CHEBI:58359"/>
    </ligand>
</feature>
<dbReference type="GO" id="GO:0044210">
    <property type="term" value="P:'de novo' CTP biosynthetic process"/>
    <property type="evidence" value="ECO:0007669"/>
    <property type="project" value="UniProtKB-UniRule"/>
</dbReference>
<dbReference type="NCBIfam" id="NF003792">
    <property type="entry name" value="PRK05380.1"/>
    <property type="match status" value="1"/>
</dbReference>
<dbReference type="InterPro" id="IPR033828">
    <property type="entry name" value="GATase1_CTP_Synthase"/>
</dbReference>
<dbReference type="PANTHER" id="PTHR11550:SF0">
    <property type="entry name" value="CTP SYNTHASE-RELATED"/>
    <property type="match status" value="1"/>
</dbReference>
<dbReference type="Gene3D" id="3.40.50.300">
    <property type="entry name" value="P-loop containing nucleotide triphosphate hydrolases"/>
    <property type="match status" value="1"/>
</dbReference>
<feature type="binding site" evidence="12">
    <location>
        <position position="222"/>
    </location>
    <ligand>
        <name>UTP</name>
        <dbReference type="ChEBI" id="CHEBI:46398"/>
    </ligand>
</feature>
<evidence type="ECO:0000259" key="14">
    <source>
        <dbReference type="Pfam" id="PF06418"/>
    </source>
</evidence>
<accession>A0A923HFS9</accession>
<comment type="similarity">
    <text evidence="2 12">Belongs to the CTP synthase family.</text>
</comment>
<keyword evidence="8 12" id="KW-0315">Glutamine amidotransferase</keyword>
<comment type="function">
    <text evidence="11 12">Catalyzes the ATP-dependent amination of UTP to CTP with either L-glutamine or ammonia as the source of nitrogen. Regulates intracellular CTP levels through interactions with the four ribonucleotide triphosphates.</text>
</comment>
<evidence type="ECO:0000313" key="15">
    <source>
        <dbReference type="EMBL" id="MBC3861588.1"/>
    </source>
</evidence>
<dbReference type="Gene3D" id="3.40.50.880">
    <property type="match status" value="1"/>
</dbReference>